<evidence type="ECO:0000313" key="1">
    <source>
        <dbReference type="EMBL" id="CAK9188759.1"/>
    </source>
</evidence>
<dbReference type="EMBL" id="CAXANX010000024">
    <property type="protein sequence ID" value="CAK9188759.1"/>
    <property type="molecule type" value="Genomic_DNA"/>
</dbReference>
<organism evidence="1 2">
    <name type="scientific">Sphagnum troendelagicum</name>
    <dbReference type="NCBI Taxonomy" id="128251"/>
    <lineage>
        <taxon>Eukaryota</taxon>
        <taxon>Viridiplantae</taxon>
        <taxon>Streptophyta</taxon>
        <taxon>Embryophyta</taxon>
        <taxon>Bryophyta</taxon>
        <taxon>Sphagnophytina</taxon>
        <taxon>Sphagnopsida</taxon>
        <taxon>Sphagnales</taxon>
        <taxon>Sphagnaceae</taxon>
        <taxon>Sphagnum</taxon>
    </lineage>
</organism>
<accession>A0ABP0T6X4</accession>
<reference evidence="1" key="1">
    <citation type="submission" date="2024-02" db="EMBL/GenBank/DDBJ databases">
        <authorList>
            <consortium name="ELIXIR-Norway"/>
            <consortium name="Elixir Norway"/>
        </authorList>
    </citation>
    <scope>NUCLEOTIDE SEQUENCE</scope>
</reference>
<proteinExistence type="predicted"/>
<gene>
    <name evidence="1" type="ORF">CSSPTR1EN2_LOCUS24047</name>
</gene>
<evidence type="ECO:0008006" key="3">
    <source>
        <dbReference type="Google" id="ProtNLM"/>
    </source>
</evidence>
<protein>
    <recommendedName>
        <fullName evidence="3">Ycf2</fullName>
    </recommendedName>
</protein>
<keyword evidence="2" id="KW-1185">Reference proteome</keyword>
<sequence length="203" mass="24281">MTLMQNQEDIVSLSAKMREDLDLFRLLFCRDTGTNQLTINSEHRLPRVLDDQILMYKMVGTPSKFRNRFERKSDLDLFDESIAHIEFIHNDEGTNINTSSLEDIILPRHRREFKILNCFYLEKTSGREAKSDRILSGKKKRDCRELIKSNWILNENRNLIIKRFLWPSFRLEDLACINRFWFNTSNGSRFTMLRIRMYAPGFY</sequence>
<dbReference type="Proteomes" id="UP001497512">
    <property type="component" value="Unassembled WGS sequence"/>
</dbReference>
<name>A0ABP0T6X4_9BRYO</name>
<evidence type="ECO:0000313" key="2">
    <source>
        <dbReference type="Proteomes" id="UP001497512"/>
    </source>
</evidence>
<comment type="caution">
    <text evidence="1">The sequence shown here is derived from an EMBL/GenBank/DDBJ whole genome shotgun (WGS) entry which is preliminary data.</text>
</comment>